<dbReference type="PROSITE" id="PS51257">
    <property type="entry name" value="PROKAR_LIPOPROTEIN"/>
    <property type="match status" value="1"/>
</dbReference>
<evidence type="ECO:0000313" key="1">
    <source>
        <dbReference type="EMBL" id="TDE42757.1"/>
    </source>
</evidence>
<dbReference type="Proteomes" id="UP000294814">
    <property type="component" value="Unassembled WGS sequence"/>
</dbReference>
<keyword evidence="2" id="KW-1185">Reference proteome</keyword>
<evidence type="ECO:0000313" key="2">
    <source>
        <dbReference type="Proteomes" id="UP000294814"/>
    </source>
</evidence>
<reference evidence="1 2" key="1">
    <citation type="submission" date="2019-03" db="EMBL/GenBank/DDBJ databases">
        <title>Novel species of Flavobacterium.</title>
        <authorList>
            <person name="Liu Q."/>
            <person name="Xin Y.-H."/>
        </authorList>
    </citation>
    <scope>NUCLEOTIDE SEQUENCE [LARGE SCALE GENOMIC DNA]</scope>
    <source>
        <strain evidence="1 2">LB3P52</strain>
    </source>
</reference>
<dbReference type="EMBL" id="SMLG01000010">
    <property type="protein sequence ID" value="TDE42757.1"/>
    <property type="molecule type" value="Genomic_DNA"/>
</dbReference>
<comment type="caution">
    <text evidence="1">The sequence shown here is derived from an EMBL/GenBank/DDBJ whole genome shotgun (WGS) entry which is preliminary data.</text>
</comment>
<gene>
    <name evidence="1" type="ORF">E0I26_12905</name>
</gene>
<dbReference type="RefSeq" id="WP_131916878.1">
    <property type="nucleotide sequence ID" value="NZ_SMLG01000010.1"/>
</dbReference>
<proteinExistence type="predicted"/>
<evidence type="ECO:0008006" key="3">
    <source>
        <dbReference type="Google" id="ProtNLM"/>
    </source>
</evidence>
<name>A0A4R5F5E0_9FLAO</name>
<dbReference type="AlphaFoldDB" id="A0A4R5F5E0"/>
<organism evidence="1 2">
    <name type="scientific">Flavobacterium rhamnosiphilum</name>
    <dbReference type="NCBI Taxonomy" id="2541724"/>
    <lineage>
        <taxon>Bacteria</taxon>
        <taxon>Pseudomonadati</taxon>
        <taxon>Bacteroidota</taxon>
        <taxon>Flavobacteriia</taxon>
        <taxon>Flavobacteriales</taxon>
        <taxon>Flavobacteriaceae</taxon>
        <taxon>Flavobacterium</taxon>
    </lineage>
</organism>
<sequence length="148" mass="16883">MKKGLLFSVMIIFAFSCAKQMDQKKESKSLILKEEKPQLVGGDLDEHGCKASAGYTWSVLRKECIRVFEIGTRLNHYEQSGETATTSAFVIFDANNGNKAELFLDTQKESIILERKSEGQPWVKDDWQLIPWKGYVLKKAEEIKYTGQ</sequence>
<accession>A0A4R5F5E0</accession>
<protein>
    <recommendedName>
        <fullName evidence="3">Lipoprotein</fullName>
    </recommendedName>
</protein>
<dbReference type="OrthoDB" id="1099822at2"/>